<keyword evidence="5" id="KW-0804">Transcription</keyword>
<accession>A0A2X2WBD2</accession>
<dbReference type="InterPro" id="IPR025943">
    <property type="entry name" value="Sigma_54_int_dom_ATP-bd_2"/>
</dbReference>
<dbReference type="RefSeq" id="WP_242976774.1">
    <property type="nucleotide sequence ID" value="NZ_JAQDBZ010000001.1"/>
</dbReference>
<evidence type="ECO:0000256" key="3">
    <source>
        <dbReference type="ARBA" id="ARBA00022840"/>
    </source>
</evidence>
<comment type="function">
    <text evidence="6">May play the central regulatory role in sporulation. It may be an element of the effector pathway responsible for the activation of sporulation genes in response to nutritional stress. Spo0A may act in concert with spo0H (a sigma factor) to control the expression of some genes that are critical to the sporulation process.</text>
</comment>
<keyword evidence="4" id="KW-0805">Transcription regulation</keyword>
<evidence type="ECO:0000256" key="7">
    <source>
        <dbReference type="PROSITE-ProRule" id="PRU00169"/>
    </source>
</evidence>
<dbReference type="InterPro" id="IPR027417">
    <property type="entry name" value="P-loop_NTPase"/>
</dbReference>
<name>A0A2X2WBD2_CLOCO</name>
<dbReference type="InterPro" id="IPR009057">
    <property type="entry name" value="Homeodomain-like_sf"/>
</dbReference>
<dbReference type="InterPro" id="IPR003593">
    <property type="entry name" value="AAA+_ATPase"/>
</dbReference>
<dbReference type="SUPFAM" id="SSF52540">
    <property type="entry name" value="P-loop containing nucleoside triphosphate hydrolases"/>
    <property type="match status" value="1"/>
</dbReference>
<feature type="domain" description="Sigma-54 factor interaction" evidence="8">
    <location>
        <begin position="143"/>
        <end position="372"/>
    </location>
</feature>
<dbReference type="GO" id="GO:0000160">
    <property type="term" value="P:phosphorelay signal transduction system"/>
    <property type="evidence" value="ECO:0007669"/>
    <property type="project" value="InterPro"/>
</dbReference>
<dbReference type="Gene3D" id="1.10.8.60">
    <property type="match status" value="1"/>
</dbReference>
<dbReference type="Gene3D" id="3.40.50.300">
    <property type="entry name" value="P-loop containing nucleotide triphosphate hydrolases"/>
    <property type="match status" value="1"/>
</dbReference>
<dbReference type="PROSITE" id="PS50045">
    <property type="entry name" value="SIGMA54_INTERACT_4"/>
    <property type="match status" value="1"/>
</dbReference>
<dbReference type="PANTHER" id="PTHR32071:SF57">
    <property type="entry name" value="C4-DICARBOXYLATE TRANSPORT TRANSCRIPTIONAL REGULATORY PROTEIN DCTD"/>
    <property type="match status" value="1"/>
</dbReference>
<evidence type="ECO:0000259" key="8">
    <source>
        <dbReference type="PROSITE" id="PS50045"/>
    </source>
</evidence>
<evidence type="ECO:0000313" key="11">
    <source>
        <dbReference type="Proteomes" id="UP000250223"/>
    </source>
</evidence>
<evidence type="ECO:0000256" key="6">
    <source>
        <dbReference type="ARBA" id="ARBA00024867"/>
    </source>
</evidence>
<dbReference type="PROSITE" id="PS00675">
    <property type="entry name" value="SIGMA54_INTERACT_1"/>
    <property type="match status" value="1"/>
</dbReference>
<dbReference type="Gene3D" id="3.40.50.2300">
    <property type="match status" value="1"/>
</dbReference>
<dbReference type="AlphaFoldDB" id="A0A2X2WBD2"/>
<dbReference type="Gene3D" id="1.10.10.60">
    <property type="entry name" value="Homeodomain-like"/>
    <property type="match status" value="1"/>
</dbReference>
<proteinExistence type="predicted"/>
<evidence type="ECO:0000256" key="5">
    <source>
        <dbReference type="ARBA" id="ARBA00023163"/>
    </source>
</evidence>
<dbReference type="SMART" id="SM00448">
    <property type="entry name" value="REC"/>
    <property type="match status" value="1"/>
</dbReference>
<evidence type="ECO:0000259" key="9">
    <source>
        <dbReference type="PROSITE" id="PS50110"/>
    </source>
</evidence>
<dbReference type="PANTHER" id="PTHR32071">
    <property type="entry name" value="TRANSCRIPTIONAL REGULATORY PROTEIN"/>
    <property type="match status" value="1"/>
</dbReference>
<dbReference type="PROSITE" id="PS00676">
    <property type="entry name" value="SIGMA54_INTERACT_2"/>
    <property type="match status" value="1"/>
</dbReference>
<evidence type="ECO:0000313" key="10">
    <source>
        <dbReference type="EMBL" id="SQB35291.1"/>
    </source>
</evidence>
<dbReference type="GO" id="GO:0006355">
    <property type="term" value="P:regulation of DNA-templated transcription"/>
    <property type="evidence" value="ECO:0007669"/>
    <property type="project" value="InterPro"/>
</dbReference>
<sequence length="453" mass="52586">MIMYKLMIVDDEATIRRSLEFALEDDYHMFSCDNKKDVLYILKKENIDIILLDLRLGKENGLEILKDIKKIRKETIVIIMTAYGSIESSVQAMKLGAFYYITKPINIEELSLLLSKANEYIYLNSQIEYLNSQIKIPESKYEMIGTSKEMSKVFDLIDRVKDIDVNVLITGESGTGKDLVAKAIHFSGKRKKGPFNAINCSAIPSNLLESELFGHKKGAFTGAVEDKKGIIELSQNGTLFLDEIGDMDINLQTKLLRVLQDKEIRPLGCSTSISVDFRFIAATNKNLIEEIEKKNFRQDLFYRINVINIELPPLRERKEDISKLVEYFIKKYKLKLGKNINGITAEALEGLERYKYYGNVRELQNIIERAIVLTEDNYIKKEDLPEEIFKNKNISREKEELIPIYVGEDFKIIEKKVIEYNLKYFNENRRKTAEVLKIGERTLRYKIKEYNIK</sequence>
<dbReference type="Proteomes" id="UP000250223">
    <property type="component" value="Unassembled WGS sequence"/>
</dbReference>
<dbReference type="InterPro" id="IPR025662">
    <property type="entry name" value="Sigma_54_int_dom_ATP-bd_1"/>
</dbReference>
<dbReference type="InterPro" id="IPR011006">
    <property type="entry name" value="CheY-like_superfamily"/>
</dbReference>
<keyword evidence="7" id="KW-0597">Phosphoprotein</keyword>
<dbReference type="Pfam" id="PF00158">
    <property type="entry name" value="Sigma54_activat"/>
    <property type="match status" value="1"/>
</dbReference>
<dbReference type="Pfam" id="PF00072">
    <property type="entry name" value="Response_reg"/>
    <property type="match status" value="1"/>
</dbReference>
<dbReference type="FunFam" id="3.40.50.300:FF:000006">
    <property type="entry name" value="DNA-binding transcriptional regulator NtrC"/>
    <property type="match status" value="1"/>
</dbReference>
<dbReference type="InterPro" id="IPR002197">
    <property type="entry name" value="HTH_Fis"/>
</dbReference>
<evidence type="ECO:0000256" key="1">
    <source>
        <dbReference type="ARBA" id="ARBA00018672"/>
    </source>
</evidence>
<dbReference type="SUPFAM" id="SSF52172">
    <property type="entry name" value="CheY-like"/>
    <property type="match status" value="1"/>
</dbReference>
<dbReference type="SUPFAM" id="SSF46689">
    <property type="entry name" value="Homeodomain-like"/>
    <property type="match status" value="1"/>
</dbReference>
<dbReference type="InterPro" id="IPR002078">
    <property type="entry name" value="Sigma_54_int"/>
</dbReference>
<organism evidence="10 11">
    <name type="scientific">Clostridium cochlearium</name>
    <dbReference type="NCBI Taxonomy" id="1494"/>
    <lineage>
        <taxon>Bacteria</taxon>
        <taxon>Bacillati</taxon>
        <taxon>Bacillota</taxon>
        <taxon>Clostridia</taxon>
        <taxon>Eubacteriales</taxon>
        <taxon>Clostridiaceae</taxon>
        <taxon>Clostridium</taxon>
    </lineage>
</organism>
<dbReference type="GO" id="GO:0005524">
    <property type="term" value="F:ATP binding"/>
    <property type="evidence" value="ECO:0007669"/>
    <property type="project" value="UniProtKB-KW"/>
</dbReference>
<feature type="modified residue" description="4-aspartylphosphate" evidence="7">
    <location>
        <position position="53"/>
    </location>
</feature>
<dbReference type="EMBL" id="UAWC01000024">
    <property type="protein sequence ID" value="SQB35291.1"/>
    <property type="molecule type" value="Genomic_DNA"/>
</dbReference>
<evidence type="ECO:0000256" key="2">
    <source>
        <dbReference type="ARBA" id="ARBA00022741"/>
    </source>
</evidence>
<protein>
    <recommendedName>
        <fullName evidence="1">Stage 0 sporulation protein A homolog</fullName>
    </recommendedName>
</protein>
<reference evidence="10 11" key="1">
    <citation type="submission" date="2018-06" db="EMBL/GenBank/DDBJ databases">
        <authorList>
            <consortium name="Pathogen Informatics"/>
            <person name="Doyle S."/>
        </authorList>
    </citation>
    <scope>NUCLEOTIDE SEQUENCE [LARGE SCALE GENOMIC DNA]</scope>
    <source>
        <strain evidence="10 11">NCTC13028</strain>
    </source>
</reference>
<gene>
    <name evidence="10" type="primary">ntrC</name>
    <name evidence="10" type="ORF">NCTC13028_01858</name>
</gene>
<dbReference type="GO" id="GO:0043565">
    <property type="term" value="F:sequence-specific DNA binding"/>
    <property type="evidence" value="ECO:0007669"/>
    <property type="project" value="InterPro"/>
</dbReference>
<dbReference type="Pfam" id="PF02954">
    <property type="entry name" value="HTH_8"/>
    <property type="match status" value="1"/>
</dbReference>
<dbReference type="SMART" id="SM00382">
    <property type="entry name" value="AAA"/>
    <property type="match status" value="1"/>
</dbReference>
<keyword evidence="3" id="KW-0067">ATP-binding</keyword>
<dbReference type="InterPro" id="IPR001789">
    <property type="entry name" value="Sig_transdc_resp-reg_receiver"/>
</dbReference>
<feature type="domain" description="Response regulatory" evidence="9">
    <location>
        <begin position="5"/>
        <end position="118"/>
    </location>
</feature>
<evidence type="ECO:0000256" key="4">
    <source>
        <dbReference type="ARBA" id="ARBA00023015"/>
    </source>
</evidence>
<keyword evidence="2" id="KW-0547">Nucleotide-binding</keyword>
<dbReference type="Pfam" id="PF25601">
    <property type="entry name" value="AAA_lid_14"/>
    <property type="match status" value="1"/>
</dbReference>
<dbReference type="PROSITE" id="PS50110">
    <property type="entry name" value="RESPONSE_REGULATORY"/>
    <property type="match status" value="1"/>
</dbReference>
<dbReference type="InterPro" id="IPR058031">
    <property type="entry name" value="AAA_lid_NorR"/>
</dbReference>
<dbReference type="CDD" id="cd00009">
    <property type="entry name" value="AAA"/>
    <property type="match status" value="1"/>
</dbReference>